<dbReference type="EMBL" id="JARKIB010000170">
    <property type="protein sequence ID" value="KAJ7728713.1"/>
    <property type="molecule type" value="Genomic_DNA"/>
</dbReference>
<protein>
    <submittedName>
        <fullName evidence="2">Uncharacterized protein</fullName>
    </submittedName>
</protein>
<keyword evidence="1" id="KW-0812">Transmembrane</keyword>
<comment type="caution">
    <text evidence="2">The sequence shown here is derived from an EMBL/GenBank/DDBJ whole genome shotgun (WGS) entry which is preliminary data.</text>
</comment>
<keyword evidence="1" id="KW-1133">Transmembrane helix</keyword>
<dbReference type="Proteomes" id="UP001215598">
    <property type="component" value="Unassembled WGS sequence"/>
</dbReference>
<evidence type="ECO:0000256" key="1">
    <source>
        <dbReference type="SAM" id="Phobius"/>
    </source>
</evidence>
<evidence type="ECO:0000313" key="2">
    <source>
        <dbReference type="EMBL" id="KAJ7728713.1"/>
    </source>
</evidence>
<keyword evidence="3" id="KW-1185">Reference proteome</keyword>
<sequence length="184" mass="20161">MRRKQEYAAGRRSLAAGCGLRLQLHQQISRCFLYSDPAAEYALWASDYAFSFGSATLSLTTLPLLRHHVELVLPVRLRGPLRRPRTNIVYGAVTYSLALALGFALVLDPGRRGKQRVYRAAAVFVVLEYAELGAMGAVGRRAVGVVATLYAPRNVFFVMYGVSAGCSFKCPGGSRWALLAYALK</sequence>
<accession>A0AAD7HUJ9</accession>
<evidence type="ECO:0000313" key="3">
    <source>
        <dbReference type="Proteomes" id="UP001215598"/>
    </source>
</evidence>
<gene>
    <name evidence="2" type="ORF">B0H16DRAFT_1734480</name>
</gene>
<name>A0AAD7HUJ9_9AGAR</name>
<proteinExistence type="predicted"/>
<feature type="transmembrane region" description="Helical" evidence="1">
    <location>
        <begin position="88"/>
        <end position="107"/>
    </location>
</feature>
<dbReference type="AlphaFoldDB" id="A0AAD7HUJ9"/>
<organism evidence="2 3">
    <name type="scientific">Mycena metata</name>
    <dbReference type="NCBI Taxonomy" id="1033252"/>
    <lineage>
        <taxon>Eukaryota</taxon>
        <taxon>Fungi</taxon>
        <taxon>Dikarya</taxon>
        <taxon>Basidiomycota</taxon>
        <taxon>Agaricomycotina</taxon>
        <taxon>Agaricomycetes</taxon>
        <taxon>Agaricomycetidae</taxon>
        <taxon>Agaricales</taxon>
        <taxon>Marasmiineae</taxon>
        <taxon>Mycenaceae</taxon>
        <taxon>Mycena</taxon>
    </lineage>
</organism>
<keyword evidence="1" id="KW-0472">Membrane</keyword>
<reference evidence="2" key="1">
    <citation type="submission" date="2023-03" db="EMBL/GenBank/DDBJ databases">
        <title>Massive genome expansion in bonnet fungi (Mycena s.s.) driven by repeated elements and novel gene families across ecological guilds.</title>
        <authorList>
            <consortium name="Lawrence Berkeley National Laboratory"/>
            <person name="Harder C.B."/>
            <person name="Miyauchi S."/>
            <person name="Viragh M."/>
            <person name="Kuo A."/>
            <person name="Thoen E."/>
            <person name="Andreopoulos B."/>
            <person name="Lu D."/>
            <person name="Skrede I."/>
            <person name="Drula E."/>
            <person name="Henrissat B."/>
            <person name="Morin E."/>
            <person name="Kohler A."/>
            <person name="Barry K."/>
            <person name="LaButti K."/>
            <person name="Morin E."/>
            <person name="Salamov A."/>
            <person name="Lipzen A."/>
            <person name="Mereny Z."/>
            <person name="Hegedus B."/>
            <person name="Baldrian P."/>
            <person name="Stursova M."/>
            <person name="Weitz H."/>
            <person name="Taylor A."/>
            <person name="Grigoriev I.V."/>
            <person name="Nagy L.G."/>
            <person name="Martin F."/>
            <person name="Kauserud H."/>
        </authorList>
    </citation>
    <scope>NUCLEOTIDE SEQUENCE</scope>
    <source>
        <strain evidence="2">CBHHK182m</strain>
    </source>
</reference>